<accession>A0A3N0VDU5</accession>
<keyword evidence="1" id="KW-0732">Signal</keyword>
<organism evidence="2 3">
    <name type="scientific">Stagnimonas aquatica</name>
    <dbReference type="NCBI Taxonomy" id="2689987"/>
    <lineage>
        <taxon>Bacteria</taxon>
        <taxon>Pseudomonadati</taxon>
        <taxon>Pseudomonadota</taxon>
        <taxon>Gammaproteobacteria</taxon>
        <taxon>Nevskiales</taxon>
        <taxon>Nevskiaceae</taxon>
        <taxon>Stagnimonas</taxon>
    </lineage>
</organism>
<evidence type="ECO:0000256" key="1">
    <source>
        <dbReference type="SAM" id="SignalP"/>
    </source>
</evidence>
<name>A0A3N0VDU5_9GAMM</name>
<dbReference type="InterPro" id="IPR001695">
    <property type="entry name" value="Lysyl_oxidase"/>
</dbReference>
<dbReference type="InParanoid" id="A0A3N0VDU5"/>
<gene>
    <name evidence="2" type="ORF">ED208_07625</name>
</gene>
<dbReference type="AlphaFoldDB" id="A0A3N0VDU5"/>
<reference evidence="2 3" key="1">
    <citation type="submission" date="2018-10" db="EMBL/GenBank/DDBJ databases">
        <authorList>
            <person name="Chen W.-M."/>
        </authorList>
    </citation>
    <scope>NUCLEOTIDE SEQUENCE [LARGE SCALE GENOMIC DNA]</scope>
    <source>
        <strain evidence="2 3">THS-13</strain>
    </source>
</reference>
<dbReference type="GO" id="GO:0016641">
    <property type="term" value="F:oxidoreductase activity, acting on the CH-NH2 group of donors, oxygen as acceptor"/>
    <property type="evidence" value="ECO:0007669"/>
    <property type="project" value="InterPro"/>
</dbReference>
<keyword evidence="3" id="KW-1185">Reference proteome</keyword>
<proteinExistence type="predicted"/>
<sequence>MQQDAKRRAGLWMAAAILTSASGLAWPHGTAQAPVASKAGLNGGVLGLDEAVFWDGGTLAGNVQTAALCDTAAGACPTYKLSIAHGGARLRVGIDSPVRTNTFAVELLDAAGTVLASEDNSNQFNSEAMLLQPAGGVYTVRVRPQSVQQGSYRMRAKLESMLPEDLPRAPGVVPELPNLKVVPPYEFGFIAPLNPLNGLYPPDTINPPLDIAGIHPISCTVDEMAPVALGGGAAKKCLRFTSGPINLGEGLYDMRFDMIGDFIAGTAHLAPQEALSRLVIGPMRQVIHYSDGSTQERSAGTYSFHPIHAHFHDDYVLSFRLYAVHDTASGAMERVGEGTKSGFCPADQLWGDWYSFDQGYEVPGGDEPLGNCTSPANGVMGLSVGWGDVYRWQRPGMYVEFYGQPNGRYVVQSRVDERDAILESNENDNVAYAYVQVENDVVQLLERGWGESPWDPSKTVFAGNGPAQREVLPMQASTPDTGKLMTQSPTEAADGGALPLGLLSLLLMAAGLRRRH</sequence>
<dbReference type="Pfam" id="PF01186">
    <property type="entry name" value="Lysyl_oxidase"/>
    <property type="match status" value="1"/>
</dbReference>
<dbReference type="GO" id="GO:0005507">
    <property type="term" value="F:copper ion binding"/>
    <property type="evidence" value="ECO:0007669"/>
    <property type="project" value="InterPro"/>
</dbReference>
<evidence type="ECO:0000313" key="3">
    <source>
        <dbReference type="Proteomes" id="UP000282106"/>
    </source>
</evidence>
<dbReference type="Proteomes" id="UP000282106">
    <property type="component" value="Unassembled WGS sequence"/>
</dbReference>
<feature type="signal peptide" evidence="1">
    <location>
        <begin position="1"/>
        <end position="25"/>
    </location>
</feature>
<dbReference type="EMBL" id="RJVO01000003">
    <property type="protein sequence ID" value="ROH90845.1"/>
    <property type="molecule type" value="Genomic_DNA"/>
</dbReference>
<feature type="chain" id="PRO_5017957770" evidence="1">
    <location>
        <begin position="26"/>
        <end position="516"/>
    </location>
</feature>
<protein>
    <submittedName>
        <fullName evidence="2">Uncharacterized protein</fullName>
    </submittedName>
</protein>
<comment type="caution">
    <text evidence="2">The sequence shown here is derived from an EMBL/GenBank/DDBJ whole genome shotgun (WGS) entry which is preliminary data.</text>
</comment>
<dbReference type="Gene3D" id="2.60.120.380">
    <property type="match status" value="1"/>
</dbReference>
<evidence type="ECO:0000313" key="2">
    <source>
        <dbReference type="EMBL" id="ROH90845.1"/>
    </source>
</evidence>